<protein>
    <recommendedName>
        <fullName evidence="3">Lipoprotein</fullName>
    </recommendedName>
</protein>
<gene>
    <name evidence="1" type="ORF">ANSO36C_53540</name>
</gene>
<evidence type="ECO:0000313" key="1">
    <source>
        <dbReference type="EMBL" id="BDI19552.1"/>
    </source>
</evidence>
<keyword evidence="2" id="KW-1185">Reference proteome</keyword>
<name>A0ABN6QDK6_NOSCO</name>
<proteinExistence type="predicted"/>
<reference evidence="1" key="1">
    <citation type="submission" date="2022-04" db="EMBL/GenBank/DDBJ databases">
        <title>Complete genome sequence of a cyanobacterium, Nostoc sp. SO-36, isolated in Antarctica.</title>
        <authorList>
            <person name="Kanesaki Y."/>
            <person name="Effendi D."/>
            <person name="Sakamoto T."/>
            <person name="Ohtani S."/>
            <person name="Awai K."/>
        </authorList>
    </citation>
    <scope>NUCLEOTIDE SEQUENCE</scope>
    <source>
        <strain evidence="1">SO-36</strain>
    </source>
</reference>
<sequence length="316" mass="36262">MSMRVSPIHKFTRWKFCILACTISFTISGCTPEKRAILRVLLRIFAIKQLIAIASVKEIYQLNNIPIDDDLVVDQLLTDASIEFGTIKEVNRIITGESQLNTQSSDVDQTLDTLKAEYDTAVEVFNKLEIIDYESKKIVAKTAQPARCLTVKMLLLAKRIQERPPRPMDWQRVIISSRLKHLSEEYRKLNISSQPEAQEIKRQVAEQIDDWRKVNFSEQQSLNESIYKLLAAADTGRKLSQLIDDYPNLNFEVIAARVTQILGVATSFTGKDYNSTLARINTIEREINTDEVLREFMKEISLRNRQIQPPNSNLCQ</sequence>
<evidence type="ECO:0008006" key="3">
    <source>
        <dbReference type="Google" id="ProtNLM"/>
    </source>
</evidence>
<accession>A0ABN6QDK6</accession>
<dbReference type="Proteomes" id="UP001055453">
    <property type="component" value="Chromosome"/>
</dbReference>
<organism evidence="1 2">
    <name type="scientific">Nostoc cf. commune SO-36</name>
    <dbReference type="NCBI Taxonomy" id="449208"/>
    <lineage>
        <taxon>Bacteria</taxon>
        <taxon>Bacillati</taxon>
        <taxon>Cyanobacteriota</taxon>
        <taxon>Cyanophyceae</taxon>
        <taxon>Nostocales</taxon>
        <taxon>Nostocaceae</taxon>
        <taxon>Nostoc</taxon>
    </lineage>
</organism>
<evidence type="ECO:0000313" key="2">
    <source>
        <dbReference type="Proteomes" id="UP001055453"/>
    </source>
</evidence>
<dbReference type="EMBL" id="AP025732">
    <property type="protein sequence ID" value="BDI19552.1"/>
    <property type="molecule type" value="Genomic_DNA"/>
</dbReference>
<dbReference type="PROSITE" id="PS51257">
    <property type="entry name" value="PROKAR_LIPOPROTEIN"/>
    <property type="match status" value="1"/>
</dbReference>